<gene>
    <name evidence="1" type="ORF">Q4494_18285</name>
</gene>
<reference evidence="1" key="1">
    <citation type="submission" date="2023-07" db="EMBL/GenBank/DDBJ databases">
        <title>Genome content predicts the carbon catabolic preferences of heterotrophic bacteria.</title>
        <authorList>
            <person name="Gralka M."/>
        </authorList>
    </citation>
    <scope>NUCLEOTIDE SEQUENCE</scope>
    <source>
        <strain evidence="1">I2M02</strain>
    </source>
</reference>
<comment type="caution">
    <text evidence="1">The sequence shown here is derived from an EMBL/GenBank/DDBJ whole genome shotgun (WGS) entry which is preliminary data.</text>
</comment>
<dbReference type="Pfam" id="PF01042">
    <property type="entry name" value="Ribonuc_L-PSP"/>
    <property type="match status" value="1"/>
</dbReference>
<dbReference type="PANTHER" id="PTHR43857">
    <property type="entry name" value="BLR7761 PROTEIN"/>
    <property type="match status" value="1"/>
</dbReference>
<dbReference type="SUPFAM" id="SSF55298">
    <property type="entry name" value="YjgF-like"/>
    <property type="match status" value="1"/>
</dbReference>
<accession>A0AAW7XX24</accession>
<protein>
    <submittedName>
        <fullName evidence="1">Rid family hydrolase</fullName>
    </submittedName>
</protein>
<dbReference type="InterPro" id="IPR035959">
    <property type="entry name" value="RutC-like_sf"/>
</dbReference>
<dbReference type="InterPro" id="IPR006175">
    <property type="entry name" value="YjgF/YER057c/UK114"/>
</dbReference>
<sequence length="140" mass="15423">MTKITKLKTGGKFEGIYSYSRIVKVDNWIFVANTAGRNPETKELSPDPLEQAEQVFRNIGSALLAVGSGLEDVVTTRVFIQDPKNTHAIMDVFGEKFRGIDPTVTVTNSPLASPDYALEIEVTAYLGTGKVDQERMTIKI</sequence>
<dbReference type="EMBL" id="JAUOPJ010000030">
    <property type="protein sequence ID" value="MDO6459028.1"/>
    <property type="molecule type" value="Genomic_DNA"/>
</dbReference>
<dbReference type="GO" id="GO:0016787">
    <property type="term" value="F:hydrolase activity"/>
    <property type="evidence" value="ECO:0007669"/>
    <property type="project" value="UniProtKB-KW"/>
</dbReference>
<dbReference type="PANTHER" id="PTHR43857:SF1">
    <property type="entry name" value="YJGH FAMILY PROTEIN"/>
    <property type="match status" value="1"/>
</dbReference>
<organism evidence="1 2">
    <name type="scientific">Celeribacter halophilus</name>
    <dbReference type="NCBI Taxonomy" id="576117"/>
    <lineage>
        <taxon>Bacteria</taxon>
        <taxon>Pseudomonadati</taxon>
        <taxon>Pseudomonadota</taxon>
        <taxon>Alphaproteobacteria</taxon>
        <taxon>Rhodobacterales</taxon>
        <taxon>Roseobacteraceae</taxon>
        <taxon>Celeribacter</taxon>
    </lineage>
</organism>
<evidence type="ECO:0000313" key="1">
    <source>
        <dbReference type="EMBL" id="MDO6459028.1"/>
    </source>
</evidence>
<dbReference type="Gene3D" id="3.30.1330.40">
    <property type="entry name" value="RutC-like"/>
    <property type="match status" value="1"/>
</dbReference>
<name>A0AAW7XX24_9RHOB</name>
<keyword evidence="1" id="KW-0378">Hydrolase</keyword>
<dbReference type="Proteomes" id="UP001169823">
    <property type="component" value="Unassembled WGS sequence"/>
</dbReference>
<evidence type="ECO:0000313" key="2">
    <source>
        <dbReference type="Proteomes" id="UP001169823"/>
    </source>
</evidence>
<dbReference type="AlphaFoldDB" id="A0AAW7XX24"/>
<proteinExistence type="predicted"/>
<dbReference type="RefSeq" id="WP_303495209.1">
    <property type="nucleotide sequence ID" value="NZ_JAUOPJ010000030.1"/>
</dbReference>